<proteinExistence type="inferred from homology"/>
<dbReference type="Pfam" id="PF20644">
    <property type="entry name" value="Rrn7_cyclin_N"/>
    <property type="match status" value="1"/>
</dbReference>
<feature type="region of interest" description="Disordered" evidence="10">
    <location>
        <begin position="46"/>
        <end position="68"/>
    </location>
</feature>
<feature type="compositionally biased region" description="Basic and acidic residues" evidence="10">
    <location>
        <begin position="188"/>
        <end position="200"/>
    </location>
</feature>
<evidence type="ECO:0000256" key="2">
    <source>
        <dbReference type="ARBA" id="ARBA00006899"/>
    </source>
</evidence>
<organism evidence="12 13">
    <name type="scientific">Phytophthora lilii</name>
    <dbReference type="NCBI Taxonomy" id="2077276"/>
    <lineage>
        <taxon>Eukaryota</taxon>
        <taxon>Sar</taxon>
        <taxon>Stramenopiles</taxon>
        <taxon>Oomycota</taxon>
        <taxon>Peronosporomycetes</taxon>
        <taxon>Peronosporales</taxon>
        <taxon>Peronosporaceae</taxon>
        <taxon>Phytophthora</taxon>
    </lineage>
</organism>
<dbReference type="GO" id="GO:0008270">
    <property type="term" value="F:zinc ion binding"/>
    <property type="evidence" value="ECO:0007669"/>
    <property type="project" value="UniProtKB-KW"/>
</dbReference>
<dbReference type="AlphaFoldDB" id="A0A9W6X5D5"/>
<dbReference type="Proteomes" id="UP001165083">
    <property type="component" value="Unassembled WGS sequence"/>
</dbReference>
<gene>
    <name evidence="12" type="ORF">Plil01_001360800</name>
</gene>
<evidence type="ECO:0000256" key="9">
    <source>
        <dbReference type="ARBA" id="ARBA00023242"/>
    </source>
</evidence>
<protein>
    <submittedName>
        <fullName evidence="12">Unnamed protein product</fullName>
    </submittedName>
</protein>
<name>A0A9W6X5D5_9STRA</name>
<keyword evidence="6" id="KW-0805">Transcription regulation</keyword>
<dbReference type="InterPro" id="IPR033599">
    <property type="entry name" value="TAF1B/Rrn7"/>
</dbReference>
<dbReference type="InterPro" id="IPR048540">
    <property type="entry name" value="Rrn7_cyclin_N"/>
</dbReference>
<keyword evidence="4" id="KW-0863">Zinc-finger</keyword>
<evidence type="ECO:0000256" key="7">
    <source>
        <dbReference type="ARBA" id="ARBA00023125"/>
    </source>
</evidence>
<accession>A0A9W6X5D5</accession>
<keyword evidence="3" id="KW-0479">Metal-binding</keyword>
<evidence type="ECO:0000256" key="3">
    <source>
        <dbReference type="ARBA" id="ARBA00022723"/>
    </source>
</evidence>
<evidence type="ECO:0000313" key="12">
    <source>
        <dbReference type="EMBL" id="GMF31821.1"/>
    </source>
</evidence>
<evidence type="ECO:0000256" key="10">
    <source>
        <dbReference type="SAM" id="MobiDB-lite"/>
    </source>
</evidence>
<evidence type="ECO:0000256" key="6">
    <source>
        <dbReference type="ARBA" id="ARBA00023015"/>
    </source>
</evidence>
<keyword evidence="7" id="KW-0238">DNA-binding</keyword>
<evidence type="ECO:0000256" key="8">
    <source>
        <dbReference type="ARBA" id="ARBA00023163"/>
    </source>
</evidence>
<dbReference type="GO" id="GO:0001164">
    <property type="term" value="F:RNA polymerase I core promoter sequence-specific DNA binding"/>
    <property type="evidence" value="ECO:0007669"/>
    <property type="project" value="InterPro"/>
</dbReference>
<comment type="subcellular location">
    <subcellularLocation>
        <location evidence="1">Nucleus</location>
        <location evidence="1">Nucleolus</location>
    </subcellularLocation>
</comment>
<feature type="region of interest" description="Disordered" evidence="10">
    <location>
        <begin position="168"/>
        <end position="205"/>
    </location>
</feature>
<keyword evidence="5" id="KW-0862">Zinc</keyword>
<evidence type="ECO:0000313" key="13">
    <source>
        <dbReference type="Proteomes" id="UP001165083"/>
    </source>
</evidence>
<evidence type="ECO:0000256" key="4">
    <source>
        <dbReference type="ARBA" id="ARBA00022771"/>
    </source>
</evidence>
<comment type="caution">
    <text evidence="12">The sequence shown here is derived from an EMBL/GenBank/DDBJ whole genome shotgun (WGS) entry which is preliminary data.</text>
</comment>
<reference evidence="12" key="1">
    <citation type="submission" date="2023-04" db="EMBL/GenBank/DDBJ databases">
        <title>Phytophthora lilii NBRC 32176.</title>
        <authorList>
            <person name="Ichikawa N."/>
            <person name="Sato H."/>
            <person name="Tonouchi N."/>
        </authorList>
    </citation>
    <scope>NUCLEOTIDE SEQUENCE</scope>
    <source>
        <strain evidence="12">NBRC 32176</strain>
    </source>
</reference>
<keyword evidence="9" id="KW-0539">Nucleus</keyword>
<feature type="compositionally biased region" description="Acidic residues" evidence="10">
    <location>
        <begin position="173"/>
        <end position="187"/>
    </location>
</feature>
<sequence>MVCELCGTQSFLQARNETQDAEDMGIDPTRIIHTLKRRVVRRRKRDADGNVIHEPRKREADKQKATKETPKLPPLLDCVLATQMVLDFMARSLVDRVGPGTFPPEEYPKVVKQLWIKFLHTWGVKATRPLLRCYNEFFLYVTREEEEKTDPAVTLNLLEEWDAEWEKKKEEDEQKEQDEDVKEEVDVEEKKEEQDAEEHKERKRKKRKRIVKRAQDYDVLDKFSLVDLLGLLMLASRVLNLGLLPSDFAEWVASGVIPFHNSLATCCADTPDVRDSVKYVAHFFHALMLRHRTTAHYIAFSAQLLQYHMGLRLPPLNVPLAANRICKGLGFPEEVFRNFLWITGFMNAEGDLPELPLLLQAEANSHRRFHPHTKDEEATLSRLLQSEVGIVAHLVVAVKMCANWHEWIYERHYKEVDEEKKDEDDNRPKHKAPPVAAVNEAQLLPRRDLDAFVRFVRQVFVDPERSGIPEVLQEHVEHLKSIEKLGEQQTEVESHKGIKKNNLVAYPAIYINGVLAESDEEIEKRVKRLRDRESVNDSAESDSKDKGNDTFFYPVFFRSQDNIRSALHPAYEHVLEMLCRKIDSPIGSVLPLLSKLDQRMMHLTFHFEHTPFHVNFVEKGRNEWKAAKKAAVIIDAASGRTVRVPMPEESKHDEN</sequence>
<evidence type="ECO:0000256" key="1">
    <source>
        <dbReference type="ARBA" id="ARBA00004604"/>
    </source>
</evidence>
<feature type="domain" description="Rrn7/TAF1B N-terminal cyclin" evidence="11">
    <location>
        <begin position="171"/>
        <end position="263"/>
    </location>
</feature>
<dbReference type="OrthoDB" id="266138at2759"/>
<evidence type="ECO:0000256" key="5">
    <source>
        <dbReference type="ARBA" id="ARBA00022833"/>
    </source>
</evidence>
<dbReference type="PANTHER" id="PTHR31576">
    <property type="entry name" value="TATA BOX-BINDING PROTEIN-ASSOCIATED FACTOR RNA POLYMERASE I SUBUNIT B"/>
    <property type="match status" value="1"/>
</dbReference>
<dbReference type="GO" id="GO:0070860">
    <property type="term" value="C:RNA polymerase I core factor complex"/>
    <property type="evidence" value="ECO:0007669"/>
    <property type="project" value="InterPro"/>
</dbReference>
<dbReference type="GO" id="GO:0042790">
    <property type="term" value="P:nucleolar large rRNA transcription by RNA polymerase I"/>
    <property type="evidence" value="ECO:0007669"/>
    <property type="project" value="TreeGrafter"/>
</dbReference>
<keyword evidence="8" id="KW-0804">Transcription</keyword>
<keyword evidence="13" id="KW-1185">Reference proteome</keyword>
<dbReference type="PANTHER" id="PTHR31576:SF2">
    <property type="entry name" value="TATA BOX-BINDING PROTEIN-ASSOCIATED FACTOR RNA POLYMERASE I SUBUNIT B"/>
    <property type="match status" value="1"/>
</dbReference>
<comment type="similarity">
    <text evidence="2">Belongs to the RRN7/TAF1B family.</text>
</comment>
<dbReference type="EMBL" id="BSXW01000936">
    <property type="protein sequence ID" value="GMF31821.1"/>
    <property type="molecule type" value="Genomic_DNA"/>
</dbReference>
<evidence type="ECO:0000259" key="11">
    <source>
        <dbReference type="Pfam" id="PF20644"/>
    </source>
</evidence>